<sequence length="245" mass="28351">METLQTSLVCGKFWIYVAVIAIFILLGSNFECTCKPQAFNCNLYLVLPVFITSVFLLWTDKSFQRVCRHLCSSGGRDWPHTCSFLGSALRHIIKAAFIGLLWMVCVFINGDWYVCCMNDQSEQQAQLACKSAGSITDEDRANITELKNRSWVIGSFLLFCIICVPALWSSCGWRKRSRCERKRLFYKLILKEEKNVLREILRKHAKEKLTKGMENRIRHERWEECFDVAEELIQASTEPTVSEPE</sequence>
<evidence type="ECO:0000313" key="3">
    <source>
        <dbReference type="RefSeq" id="XP_018539889.1"/>
    </source>
</evidence>
<dbReference type="KEGG" id="lcf:108888387"/>
<organism evidence="2 3">
    <name type="scientific">Lates calcarifer</name>
    <name type="common">Barramundi</name>
    <name type="synonym">Holocentrus calcarifer</name>
    <dbReference type="NCBI Taxonomy" id="8187"/>
    <lineage>
        <taxon>Eukaryota</taxon>
        <taxon>Metazoa</taxon>
        <taxon>Chordata</taxon>
        <taxon>Craniata</taxon>
        <taxon>Vertebrata</taxon>
        <taxon>Euteleostomi</taxon>
        <taxon>Actinopterygii</taxon>
        <taxon>Neopterygii</taxon>
        <taxon>Teleostei</taxon>
        <taxon>Neoteleostei</taxon>
        <taxon>Acanthomorphata</taxon>
        <taxon>Carangaria</taxon>
        <taxon>Carangaria incertae sedis</taxon>
        <taxon>Centropomidae</taxon>
        <taxon>Lates</taxon>
    </lineage>
</organism>
<evidence type="ECO:0000313" key="2">
    <source>
        <dbReference type="Proteomes" id="UP000694890"/>
    </source>
</evidence>
<feature type="transmembrane region" description="Helical" evidence="1">
    <location>
        <begin position="12"/>
        <end position="30"/>
    </location>
</feature>
<dbReference type="AlphaFoldDB" id="A0AAJ7V834"/>
<dbReference type="Proteomes" id="UP000694890">
    <property type="component" value="Unplaced"/>
</dbReference>
<feature type="transmembrane region" description="Helical" evidence="1">
    <location>
        <begin position="95"/>
        <end position="114"/>
    </location>
</feature>
<accession>A0AAJ7V834</accession>
<keyword evidence="1" id="KW-0812">Transmembrane</keyword>
<feature type="transmembrane region" description="Helical" evidence="1">
    <location>
        <begin position="42"/>
        <end position="59"/>
    </location>
</feature>
<gene>
    <name evidence="3" type="primary">LOC108888387</name>
</gene>
<dbReference type="GeneID" id="108888387"/>
<dbReference type="RefSeq" id="XP_018539889.1">
    <property type="nucleotide sequence ID" value="XM_018684373.2"/>
</dbReference>
<reference evidence="3" key="1">
    <citation type="submission" date="2025-08" db="UniProtKB">
        <authorList>
            <consortium name="RefSeq"/>
        </authorList>
    </citation>
    <scope>IDENTIFICATION</scope>
    <source>
        <tissue evidence="3">Brain</tissue>
    </source>
</reference>
<feature type="transmembrane region" description="Helical" evidence="1">
    <location>
        <begin position="151"/>
        <end position="173"/>
    </location>
</feature>
<keyword evidence="1" id="KW-0472">Membrane</keyword>
<name>A0AAJ7V834_LATCA</name>
<proteinExistence type="predicted"/>
<keyword evidence="1" id="KW-1133">Transmembrane helix</keyword>
<protein>
    <submittedName>
        <fullName evidence="3">Uncharacterized protein LOC108888387</fullName>
    </submittedName>
</protein>
<evidence type="ECO:0000256" key="1">
    <source>
        <dbReference type="SAM" id="Phobius"/>
    </source>
</evidence>